<proteinExistence type="predicted"/>
<sequence>MTDHAATAATGRAPADPERLALEFRHGGRLMDPTMAGVQIWQVCITADGEPVGSLRATRALWWTAIRLRERLTDEGSFLAVVAQQLLNPDRSFTAAFDELVKRPEYMLIFDRCEMVPPWDDALTVAGVVAAAIGRLTDNSFVLVFPRHGAHGGVGAQLLEQAGTLLAAVEFTDELLVLDTTTGALAGASIRVRDRLIDRARHGGVDRDDLDEEDWFENQEYQALTPRMAALLRLAVEQLSQEAWQEIAALGDEALPRGAGGLFGSLPLVILRQEGGWRRQMARAFDDLAADLADGYVVLLCRGEVMALDLGIRRAQNIYRNRPRLLAQAVEGLPAEARDFDWYACSDLLFEGHDVSLLDDVLDGIEDSDIDDAMGMVDPAPLDWFSPFDDTRARDPARGFRHP</sequence>
<reference evidence="1" key="1">
    <citation type="submission" date="2022-10" db="EMBL/GenBank/DDBJ databases">
        <title>The complete genomes of actinobacterial strains from the NBC collection.</title>
        <authorList>
            <person name="Joergensen T.S."/>
            <person name="Alvarez Arevalo M."/>
            <person name="Sterndorff E.B."/>
            <person name="Faurdal D."/>
            <person name="Vuksanovic O."/>
            <person name="Mourched A.-S."/>
            <person name="Charusanti P."/>
            <person name="Shaw S."/>
            <person name="Blin K."/>
            <person name="Weber T."/>
        </authorList>
    </citation>
    <scope>NUCLEOTIDE SEQUENCE</scope>
    <source>
        <strain evidence="1">NBC_01393</strain>
    </source>
</reference>
<dbReference type="AlphaFoldDB" id="A0AAU3I4F0"/>
<evidence type="ECO:0000313" key="1">
    <source>
        <dbReference type="EMBL" id="WTZ11431.1"/>
    </source>
</evidence>
<accession>A0AAU3I4F0</accession>
<gene>
    <name evidence="1" type="ORF">OG699_27740</name>
</gene>
<protein>
    <submittedName>
        <fullName evidence="1">Uncharacterized protein</fullName>
    </submittedName>
</protein>
<dbReference type="EMBL" id="CP109546">
    <property type="protein sequence ID" value="WTZ11431.1"/>
    <property type="molecule type" value="Genomic_DNA"/>
</dbReference>
<organism evidence="1">
    <name type="scientific">Streptomyces sp. NBC_01393</name>
    <dbReference type="NCBI Taxonomy" id="2903851"/>
    <lineage>
        <taxon>Bacteria</taxon>
        <taxon>Bacillati</taxon>
        <taxon>Actinomycetota</taxon>
        <taxon>Actinomycetes</taxon>
        <taxon>Kitasatosporales</taxon>
        <taxon>Streptomycetaceae</taxon>
        <taxon>Streptomyces</taxon>
    </lineage>
</organism>
<name>A0AAU3I4F0_9ACTN</name>